<accession>A0ABD0L8C2</accession>
<sequence length="112" mass="12873">MPDQFEILSPFSNSLIETREEIPDCRSDEKSLWIKCRRSGTYTPHANFWRSRHPRSDTPEHDVDNTRTRRVRMPAALKIARADTSGAWSVAKGNITLLTVFVCELEVGVRNE</sequence>
<feature type="compositionally biased region" description="Basic and acidic residues" evidence="1">
    <location>
        <begin position="54"/>
        <end position="67"/>
    </location>
</feature>
<comment type="caution">
    <text evidence="2">The sequence shown here is derived from an EMBL/GenBank/DDBJ whole genome shotgun (WGS) entry which is preliminary data.</text>
</comment>
<reference evidence="2 3" key="1">
    <citation type="journal article" date="2023" name="Sci. Data">
        <title>Genome assembly of the Korean intertidal mud-creeper Batillaria attramentaria.</title>
        <authorList>
            <person name="Patra A.K."/>
            <person name="Ho P.T."/>
            <person name="Jun S."/>
            <person name="Lee S.J."/>
            <person name="Kim Y."/>
            <person name="Won Y.J."/>
        </authorList>
    </citation>
    <scope>NUCLEOTIDE SEQUENCE [LARGE SCALE GENOMIC DNA]</scope>
    <source>
        <strain evidence="2">Wonlab-2016</strain>
    </source>
</reference>
<protein>
    <submittedName>
        <fullName evidence="2">Uncharacterized protein</fullName>
    </submittedName>
</protein>
<dbReference type="Proteomes" id="UP001519460">
    <property type="component" value="Unassembled WGS sequence"/>
</dbReference>
<proteinExistence type="predicted"/>
<name>A0ABD0L8C2_9CAEN</name>
<keyword evidence="3" id="KW-1185">Reference proteome</keyword>
<dbReference type="EMBL" id="JACVVK020000074">
    <property type="protein sequence ID" value="KAK7495526.1"/>
    <property type="molecule type" value="Genomic_DNA"/>
</dbReference>
<dbReference type="AlphaFoldDB" id="A0ABD0L8C2"/>
<feature type="region of interest" description="Disordered" evidence="1">
    <location>
        <begin position="49"/>
        <end position="69"/>
    </location>
</feature>
<evidence type="ECO:0000313" key="2">
    <source>
        <dbReference type="EMBL" id="KAK7495526.1"/>
    </source>
</evidence>
<evidence type="ECO:0000313" key="3">
    <source>
        <dbReference type="Proteomes" id="UP001519460"/>
    </source>
</evidence>
<evidence type="ECO:0000256" key="1">
    <source>
        <dbReference type="SAM" id="MobiDB-lite"/>
    </source>
</evidence>
<organism evidence="2 3">
    <name type="scientific">Batillaria attramentaria</name>
    <dbReference type="NCBI Taxonomy" id="370345"/>
    <lineage>
        <taxon>Eukaryota</taxon>
        <taxon>Metazoa</taxon>
        <taxon>Spiralia</taxon>
        <taxon>Lophotrochozoa</taxon>
        <taxon>Mollusca</taxon>
        <taxon>Gastropoda</taxon>
        <taxon>Caenogastropoda</taxon>
        <taxon>Sorbeoconcha</taxon>
        <taxon>Cerithioidea</taxon>
        <taxon>Batillariidae</taxon>
        <taxon>Batillaria</taxon>
    </lineage>
</organism>
<gene>
    <name evidence="2" type="ORF">BaRGS_00013224</name>
</gene>